<feature type="non-terminal residue" evidence="2">
    <location>
        <position position="24"/>
    </location>
</feature>
<sequence>MGFTPQDPYSLQGIDGPSERRLFP</sequence>
<dbReference type="AlphaFoldDB" id="A0A8J2P9H7"/>
<reference evidence="2" key="1">
    <citation type="submission" date="2021-06" db="EMBL/GenBank/DDBJ databases">
        <authorList>
            <person name="Hodson N. C."/>
            <person name="Mongue J. A."/>
            <person name="Jaron S. K."/>
        </authorList>
    </citation>
    <scope>NUCLEOTIDE SEQUENCE</scope>
</reference>
<gene>
    <name evidence="2" type="ORF">AFUS01_LOCUS30232</name>
</gene>
<evidence type="ECO:0000256" key="1">
    <source>
        <dbReference type="SAM" id="MobiDB-lite"/>
    </source>
</evidence>
<feature type="region of interest" description="Disordered" evidence="1">
    <location>
        <begin position="1"/>
        <end position="24"/>
    </location>
</feature>
<comment type="caution">
    <text evidence="2">The sequence shown here is derived from an EMBL/GenBank/DDBJ whole genome shotgun (WGS) entry which is preliminary data.</text>
</comment>
<dbReference type="Proteomes" id="UP000708208">
    <property type="component" value="Unassembled WGS sequence"/>
</dbReference>
<keyword evidence="3" id="KW-1185">Reference proteome</keyword>
<name>A0A8J2P9H7_9HEXA</name>
<organism evidence="2 3">
    <name type="scientific">Allacma fusca</name>
    <dbReference type="NCBI Taxonomy" id="39272"/>
    <lineage>
        <taxon>Eukaryota</taxon>
        <taxon>Metazoa</taxon>
        <taxon>Ecdysozoa</taxon>
        <taxon>Arthropoda</taxon>
        <taxon>Hexapoda</taxon>
        <taxon>Collembola</taxon>
        <taxon>Symphypleona</taxon>
        <taxon>Sminthuridae</taxon>
        <taxon>Allacma</taxon>
    </lineage>
</organism>
<evidence type="ECO:0000313" key="2">
    <source>
        <dbReference type="EMBL" id="CAG7819806.1"/>
    </source>
</evidence>
<evidence type="ECO:0000313" key="3">
    <source>
        <dbReference type="Proteomes" id="UP000708208"/>
    </source>
</evidence>
<dbReference type="EMBL" id="CAJVCH010460539">
    <property type="protein sequence ID" value="CAG7819806.1"/>
    <property type="molecule type" value="Genomic_DNA"/>
</dbReference>
<accession>A0A8J2P9H7</accession>
<proteinExistence type="predicted"/>
<protein>
    <submittedName>
        <fullName evidence="2">Uncharacterized protein</fullName>
    </submittedName>
</protein>